<dbReference type="Proteomes" id="UP000018143">
    <property type="component" value="Unassembled WGS sequence"/>
</dbReference>
<dbReference type="AlphaFoldDB" id="T1CXY2"/>
<keyword evidence="2" id="KW-1185">Reference proteome</keyword>
<name>T1CXY2_9HELI</name>
<proteinExistence type="predicted"/>
<sequence>MNLAICFGLGDYKLGEIAKIISNNTATYNAESKCDSA</sequence>
<dbReference type="STRING" id="1325130.HFN_2222"/>
<comment type="caution">
    <text evidence="1">The sequence shown here is derived from an EMBL/GenBank/DDBJ whole genome shotgun (WGS) entry which is preliminary data.</text>
</comment>
<gene>
    <name evidence="1" type="ORF">HFN_2222</name>
</gene>
<organism evidence="1 2">
    <name type="scientific">Helicobacter fennelliae MRY12-0050</name>
    <dbReference type="NCBI Taxonomy" id="1325130"/>
    <lineage>
        <taxon>Bacteria</taxon>
        <taxon>Pseudomonadati</taxon>
        <taxon>Campylobacterota</taxon>
        <taxon>Epsilonproteobacteria</taxon>
        <taxon>Campylobacterales</taxon>
        <taxon>Helicobacteraceae</taxon>
        <taxon>Helicobacter</taxon>
    </lineage>
</organism>
<protein>
    <submittedName>
        <fullName evidence="1">Uncharacterized protein</fullName>
    </submittedName>
</protein>
<evidence type="ECO:0000313" key="1">
    <source>
        <dbReference type="EMBL" id="GAD18810.1"/>
    </source>
</evidence>
<accession>T1CXY2</accession>
<reference evidence="1 2" key="1">
    <citation type="journal article" date="2013" name="Genome Announc.">
        <title>Draft Genome Sequence of Helicobacter fennelliae Strain MRY12-0050, Isolated from a Bacteremia Patient.</title>
        <authorList>
            <person name="Rimbara E."/>
            <person name="Matsui M."/>
            <person name="Mori S."/>
            <person name="Suzuki S."/>
            <person name="Suzuki M."/>
            <person name="Kim H."/>
            <person name="Sekizuka T."/>
            <person name="Kuroda M."/>
            <person name="Shibayama K."/>
        </authorList>
    </citation>
    <scope>NUCLEOTIDE SEQUENCE [LARGE SCALE GENOMIC DNA]</scope>
    <source>
        <strain evidence="1 2">MRY12-0050</strain>
    </source>
</reference>
<dbReference type="EMBL" id="BASD01000009">
    <property type="protein sequence ID" value="GAD18810.1"/>
    <property type="molecule type" value="Genomic_DNA"/>
</dbReference>
<evidence type="ECO:0000313" key="2">
    <source>
        <dbReference type="Proteomes" id="UP000018143"/>
    </source>
</evidence>